<dbReference type="eggNOG" id="COG1196">
    <property type="taxonomic scope" value="Bacteria"/>
</dbReference>
<evidence type="ECO:0000256" key="2">
    <source>
        <dbReference type="SAM" id="MobiDB-lite"/>
    </source>
</evidence>
<evidence type="ECO:0000313" key="3">
    <source>
        <dbReference type="EMBL" id="ERN43089.1"/>
    </source>
</evidence>
<accession>U5DR67</accession>
<dbReference type="InterPro" id="IPR021437">
    <property type="entry name" value="DUF3086"/>
</dbReference>
<dbReference type="Pfam" id="PF11285">
    <property type="entry name" value="DUF3086"/>
    <property type="match status" value="1"/>
</dbReference>
<evidence type="ECO:0000256" key="1">
    <source>
        <dbReference type="SAM" id="Coils"/>
    </source>
</evidence>
<dbReference type="OrthoDB" id="569160at2"/>
<dbReference type="InParanoid" id="U5DR67"/>
<proteinExistence type="predicted"/>
<protein>
    <submittedName>
        <fullName evidence="3">Uncharacterized protein</fullName>
    </submittedName>
</protein>
<gene>
    <name evidence="3" type="ORF">KR51_00001510</name>
</gene>
<feature type="compositionally biased region" description="Low complexity" evidence="2">
    <location>
        <begin position="23"/>
        <end position="38"/>
    </location>
</feature>
<dbReference type="AlphaFoldDB" id="U5DR67"/>
<dbReference type="Proteomes" id="UP000016960">
    <property type="component" value="Unassembled WGS sequence"/>
</dbReference>
<reference evidence="3 4" key="1">
    <citation type="submission" date="2013-05" db="EMBL/GenBank/DDBJ databases">
        <title>Draft genome sequence of Rubidibacter lacunae KORDI 51-2.</title>
        <authorList>
            <person name="Choi D.H."/>
            <person name="Noh J.H."/>
            <person name="Kwon K.-K."/>
            <person name="Lee J.-H."/>
            <person name="Ryu J.-Y."/>
        </authorList>
    </citation>
    <scope>NUCLEOTIDE SEQUENCE [LARGE SCALE GENOMIC DNA]</scope>
    <source>
        <strain evidence="3 4">KORDI 51-2</strain>
    </source>
</reference>
<comment type="caution">
    <text evidence="3">The sequence shown here is derived from an EMBL/GenBank/DDBJ whole genome shotgun (WGS) entry which is preliminary data.</text>
</comment>
<dbReference type="EMBL" id="ASSJ01000003">
    <property type="protein sequence ID" value="ERN43089.1"/>
    <property type="molecule type" value="Genomic_DNA"/>
</dbReference>
<sequence length="406" mass="44722">MHADEPTPEQSNFTPDAAPPEPAAADAVPADCNTAAAPGDAIPNGTDGSVSASAIAPDGLAVAPLESTELPADTVSEAIASDADLANLTARKQALLQEIGELQALKTGAIAAQADDFQNTLTRITDESLKPLERRRQSLLAAVEQLERRRDRVREEMRTTFAGVSQDLAIRVQGFKDYLVGSLQDLAIAAEQLELASPEPPPPPPEPRSNRNTAREATNAPPSPELVAQRFEEQARRIRSILDQYRQFPDYYGPPWQLRRTFEPIHAERVRQWLFEQAGRGTIRSLGSRLQNILIASACISVLRALYGDRVRTLVLANSPERLGEWRRGLQDCLGISRSDFGPERGIVLFEDPEALVLKAERLRENKQLPLVAIDETEGSVNLSLLQFSFWLAYAPDPKRTSSYEY</sequence>
<organism evidence="3 4">
    <name type="scientific">Rubidibacter lacunae KORDI 51-2</name>
    <dbReference type="NCBI Taxonomy" id="582515"/>
    <lineage>
        <taxon>Bacteria</taxon>
        <taxon>Bacillati</taxon>
        <taxon>Cyanobacteriota</taxon>
        <taxon>Cyanophyceae</taxon>
        <taxon>Oscillatoriophycideae</taxon>
        <taxon>Chroococcales</taxon>
        <taxon>Aphanothecaceae</taxon>
        <taxon>Rubidibacter</taxon>
    </lineage>
</organism>
<feature type="coiled-coil region" evidence="1">
    <location>
        <begin position="129"/>
        <end position="156"/>
    </location>
</feature>
<dbReference type="RefSeq" id="WP_022603842.1">
    <property type="nucleotide sequence ID" value="NZ_ASSJ01000003.1"/>
</dbReference>
<dbReference type="STRING" id="582515.KR51_00001510"/>
<name>U5DR67_9CHRO</name>
<keyword evidence="4" id="KW-1185">Reference proteome</keyword>
<feature type="region of interest" description="Disordered" evidence="2">
    <location>
        <begin position="195"/>
        <end position="226"/>
    </location>
</feature>
<feature type="compositionally biased region" description="Pro residues" evidence="2">
    <location>
        <begin position="198"/>
        <end position="207"/>
    </location>
</feature>
<evidence type="ECO:0000313" key="4">
    <source>
        <dbReference type="Proteomes" id="UP000016960"/>
    </source>
</evidence>
<keyword evidence="1" id="KW-0175">Coiled coil</keyword>
<feature type="region of interest" description="Disordered" evidence="2">
    <location>
        <begin position="1"/>
        <end position="50"/>
    </location>
</feature>